<dbReference type="RefSeq" id="WP_168660152.1">
    <property type="nucleotide sequence ID" value="NZ_CP051180.1"/>
</dbReference>
<dbReference type="EMBL" id="CP051180">
    <property type="protein sequence ID" value="QIZ76891.1"/>
    <property type="molecule type" value="Genomic_DNA"/>
</dbReference>
<dbReference type="AlphaFoldDB" id="A0A6H1UCU6"/>
<dbReference type="Pfam" id="PF17946">
    <property type="entry name" value="RecC_C"/>
    <property type="match status" value="1"/>
</dbReference>
<keyword evidence="4 10" id="KW-0378">Hydrolase</keyword>
<dbReference type="SUPFAM" id="SSF52980">
    <property type="entry name" value="Restriction endonuclease-like"/>
    <property type="match status" value="1"/>
</dbReference>
<evidence type="ECO:0000256" key="1">
    <source>
        <dbReference type="ARBA" id="ARBA00022722"/>
    </source>
</evidence>
<dbReference type="PANTHER" id="PTHR30591:SF1">
    <property type="entry name" value="RECBCD ENZYME SUBUNIT RECC"/>
    <property type="match status" value="1"/>
</dbReference>
<evidence type="ECO:0000256" key="5">
    <source>
        <dbReference type="ARBA" id="ARBA00022806"/>
    </source>
</evidence>
<feature type="domain" description="RecC C-terminal" evidence="11">
    <location>
        <begin position="845"/>
        <end position="1087"/>
    </location>
</feature>
<name>A0A6H1UCU6_9GAMM</name>
<dbReference type="InterPro" id="IPR027417">
    <property type="entry name" value="P-loop_NTPase"/>
</dbReference>
<organism evidence="12 13">
    <name type="scientific">Ferrimonas lipolytica</name>
    <dbReference type="NCBI Taxonomy" id="2724191"/>
    <lineage>
        <taxon>Bacteria</taxon>
        <taxon>Pseudomonadati</taxon>
        <taxon>Pseudomonadota</taxon>
        <taxon>Gammaproteobacteria</taxon>
        <taxon>Alteromonadales</taxon>
        <taxon>Ferrimonadaceae</taxon>
        <taxon>Ferrimonas</taxon>
    </lineage>
</organism>
<dbReference type="InterPro" id="IPR013986">
    <property type="entry name" value="DExx_box_DNA_helicase_dom_sf"/>
</dbReference>
<keyword evidence="13" id="KW-1185">Reference proteome</keyword>
<dbReference type="PIRSF" id="PIRSF000980">
    <property type="entry name" value="RecC"/>
    <property type="match status" value="1"/>
</dbReference>
<keyword evidence="1 10" id="KW-0540">Nuclease</keyword>
<keyword evidence="7 10" id="KW-0067">ATP-binding</keyword>
<dbReference type="InterPro" id="IPR041500">
    <property type="entry name" value="RecC_C"/>
</dbReference>
<dbReference type="Gene3D" id="1.10.10.990">
    <property type="match status" value="1"/>
</dbReference>
<protein>
    <recommendedName>
        <fullName evidence="10">RecBCD enzyme subunit RecC</fullName>
    </recommendedName>
    <alternativeName>
        <fullName evidence="10">Exonuclease V subunit RecC</fullName>
        <shortName evidence="10">ExoV subunit RecC</shortName>
    </alternativeName>
    <alternativeName>
        <fullName evidence="10">Helicase/nuclease RecBCD subunit RecC</fullName>
    </alternativeName>
</protein>
<dbReference type="KEGG" id="fes:HER31_08400"/>
<dbReference type="Proteomes" id="UP000501602">
    <property type="component" value="Chromosome"/>
</dbReference>
<evidence type="ECO:0000256" key="4">
    <source>
        <dbReference type="ARBA" id="ARBA00022801"/>
    </source>
</evidence>
<dbReference type="PANTHER" id="PTHR30591">
    <property type="entry name" value="RECBCD ENZYME SUBUNIT RECC"/>
    <property type="match status" value="1"/>
</dbReference>
<dbReference type="GO" id="GO:0000724">
    <property type="term" value="P:double-strand break repair via homologous recombination"/>
    <property type="evidence" value="ECO:0007669"/>
    <property type="project" value="UniProtKB-UniRule"/>
</dbReference>
<evidence type="ECO:0000313" key="12">
    <source>
        <dbReference type="EMBL" id="QIZ76891.1"/>
    </source>
</evidence>
<dbReference type="SUPFAM" id="SSF52540">
    <property type="entry name" value="P-loop containing nucleoside triphosphate hydrolases"/>
    <property type="match status" value="2"/>
</dbReference>
<keyword evidence="2 10" id="KW-0547">Nucleotide-binding</keyword>
<keyword evidence="5 10" id="KW-0347">Helicase</keyword>
<accession>A0A6H1UCU6</accession>
<evidence type="ECO:0000256" key="7">
    <source>
        <dbReference type="ARBA" id="ARBA00022840"/>
    </source>
</evidence>
<comment type="subunit">
    <text evidence="10">Heterotrimer of RecB, RecC and RecD. All subunits contribute to DNA-binding.</text>
</comment>
<keyword evidence="3 10" id="KW-0227">DNA damage</keyword>
<dbReference type="GO" id="GO:0003677">
    <property type="term" value="F:DNA binding"/>
    <property type="evidence" value="ECO:0007669"/>
    <property type="project" value="UniProtKB-UniRule"/>
</dbReference>
<keyword evidence="9 10" id="KW-0234">DNA repair</keyword>
<dbReference type="InterPro" id="IPR011335">
    <property type="entry name" value="Restrct_endonuc-II-like"/>
</dbReference>
<dbReference type="GO" id="GO:0008854">
    <property type="term" value="F:exodeoxyribonuclease V activity"/>
    <property type="evidence" value="ECO:0007669"/>
    <property type="project" value="InterPro"/>
</dbReference>
<evidence type="ECO:0000259" key="11">
    <source>
        <dbReference type="Pfam" id="PF17946"/>
    </source>
</evidence>
<evidence type="ECO:0000256" key="10">
    <source>
        <dbReference type="HAMAP-Rule" id="MF_01486"/>
    </source>
</evidence>
<comment type="function">
    <text evidence="10">A helicase/nuclease that prepares dsDNA breaks (DSB) for recombinational DNA repair. Binds to DSBs and unwinds DNA via a highly rapid and processive ATP-dependent bidirectional helicase activity. Unwinds dsDNA until it encounters a Chi (crossover hotspot instigator) sequence from the 3' direction. Cuts ssDNA a few nucleotides 3' to the Chi site. The properties and activities of the enzyme are changed at Chi. The Chi-altered holoenzyme produces a long 3'-ssDNA overhang and facilitates RecA-binding to the ssDNA for homologous DNA recombination and repair. Holoenzyme degrades any linearized DNA that is unable to undergo homologous recombination. In the holoenzyme this subunit recognizes the wild-type Chi sequence, and when added to isolated RecB increases its ATP-dependent helicase processivity.</text>
</comment>
<dbReference type="Pfam" id="PF04257">
    <property type="entry name" value="Exonuc_V_gamma"/>
    <property type="match status" value="1"/>
</dbReference>
<dbReference type="Gene3D" id="3.40.50.10930">
    <property type="match status" value="1"/>
</dbReference>
<gene>
    <name evidence="10 12" type="primary">recC</name>
    <name evidence="12" type="ORF">HER31_08400</name>
</gene>
<comment type="miscellaneous">
    <text evidence="10">In the RecBCD complex, RecB has a slow 3'-5' helicase, an exonuclease activity and loads RecA onto ssDNA, RecD has a fast 5'-3' helicase activity, while RecC stimulates the ATPase and processivity of the RecB helicase and contributes to recognition of the Chi site.</text>
</comment>
<dbReference type="Gene3D" id="1.10.486.10">
    <property type="entry name" value="PCRA, domain 4"/>
    <property type="match status" value="1"/>
</dbReference>
<dbReference type="HAMAP" id="MF_01486">
    <property type="entry name" value="RecC"/>
    <property type="match status" value="1"/>
</dbReference>
<evidence type="ECO:0000313" key="13">
    <source>
        <dbReference type="Proteomes" id="UP000501602"/>
    </source>
</evidence>
<evidence type="ECO:0000256" key="9">
    <source>
        <dbReference type="ARBA" id="ARBA00023204"/>
    </source>
</evidence>
<comment type="similarity">
    <text evidence="10">Belongs to the RecC family.</text>
</comment>
<dbReference type="Gene3D" id="1.10.10.160">
    <property type="match status" value="1"/>
</dbReference>
<dbReference type="Gene3D" id="3.40.50.300">
    <property type="entry name" value="P-loop containing nucleotide triphosphate hydrolases"/>
    <property type="match status" value="2"/>
</dbReference>
<proteinExistence type="inferred from homology"/>
<evidence type="ECO:0000256" key="3">
    <source>
        <dbReference type="ARBA" id="ARBA00022763"/>
    </source>
</evidence>
<keyword evidence="8 10" id="KW-0238">DNA-binding</keyword>
<evidence type="ECO:0000256" key="2">
    <source>
        <dbReference type="ARBA" id="ARBA00022741"/>
    </source>
</evidence>
<dbReference type="GO" id="GO:0003678">
    <property type="term" value="F:DNA helicase activity"/>
    <property type="evidence" value="ECO:0007669"/>
    <property type="project" value="UniProtKB-UniRule"/>
</dbReference>
<dbReference type="GO" id="GO:0009338">
    <property type="term" value="C:exodeoxyribonuclease V complex"/>
    <property type="evidence" value="ECO:0007669"/>
    <property type="project" value="InterPro"/>
</dbReference>
<reference evidence="12 13" key="1">
    <citation type="submission" date="2020-04" db="EMBL/GenBank/DDBJ databases">
        <title>Ferrimonas sp. S7 isolated from sea water.</title>
        <authorList>
            <person name="Bae S.S."/>
            <person name="Baek K."/>
        </authorList>
    </citation>
    <scope>NUCLEOTIDE SEQUENCE [LARGE SCALE GENOMIC DNA]</scope>
    <source>
        <strain evidence="12 13">S7</strain>
    </source>
</reference>
<evidence type="ECO:0000256" key="8">
    <source>
        <dbReference type="ARBA" id="ARBA00023125"/>
    </source>
</evidence>
<dbReference type="NCBIfam" id="TIGR01450">
    <property type="entry name" value="recC"/>
    <property type="match status" value="1"/>
</dbReference>
<sequence length="1157" mass="130424">MNSQSLPPVGTPFTNGLMMLHSNQIEQLRDLVVHWLGEHPLMPLEQEIFLVQSNGMAQWLKLALAADSGHGIACGLQMQLPSRFIWTVYRTVLGADAVPQVSPFDKPQLRWRLLRMLPTLVQHNDFAPLQRFLEGESSLRKRDQLAEQLADLFDQYQVYRADWLQRWAAGEDVIVSGHGTISPLPEKQRWQAQLWRAVLADMDDAERDTSRAQLHQQFIDALQEGATPKGLPRRLVVFGISTLPKQSIEALAALAQHCQILLCINNPCEHFWGDIVEDKDLLKKQLANARHQRKQGLPIELDDTLQHNHVNPLLAAWGKQGRDYIGMLYEYDQPQQYQGNFQQIDLFEPPQGEQLLQRLQRGIFELAPLKDKPALIAADDDSIQLVLAHSRQREVEILHDQLLQRFADNPQLRPSDVIVMMPDVAQYAPYIEAVFGRLDRSDSRYLPFTIADRPQRGHQVMLLALETLFSLNNARFSVSELLDLLAVPALRARFDIDETELPLLQRWVEQAGIRWGLHGEQRQRLALPDALEQNTWSFGLKRMLLGYAVGDGQRWQDIEPCEEIGGLDAALVGKLSAVLDTLEGIWRFFGDSWSSADWSCGMASALDCLFTPQDEIEATIVSKLKDTMTGWHQACENARVEELLPLTVLKEVCLAPFDSEGVSQRFLAGKINFCTLMPMRAIPFQQVCLLGLNDEDYPRSRPPLDFDLMAMAGQLDGNGQTIPSQYRPGDRSRREDDRYLFLEALLAARRWLSFSYVGFNARDNAERTPSVLLGQLLDHINSGYAIKQRGDLVQHLTQTHPLQPFSRNYFTQDTKLSSYAQEWHAIHTKLAPVTEEALPQWQPQAAINLTDLTALLKDPAKLFLGRRLGIWLGDEDDVANDLEPFSFNGLENYQLRNQLFEQLRLGGSDGIETVLAEQIRRWKGRGELPMGPFADIAAQGLTQPAVTAFQAALTLTAGWQPLAPQEVKFSHQQLQLEDWLTGLMSDGKQRFQLLVLPQNLADGKTLKRPIKAASLWLQHLAANSQYVTAQEQVTSYVVSSDGIWMFEPLDAATARQHLTTLLSAYQAGMSSPLPLAEGAGIAYLKTLAKTDDSDKAYGAAQLAFEGSSRFGGDLSYSAYQARCWHSFQQISDAAFTTWVDNLYQPLHAAAQWQECGQ</sequence>
<dbReference type="InterPro" id="IPR006697">
    <property type="entry name" value="RecC"/>
</dbReference>
<keyword evidence="6 10" id="KW-0269">Exonuclease</keyword>
<evidence type="ECO:0000256" key="6">
    <source>
        <dbReference type="ARBA" id="ARBA00022839"/>
    </source>
</evidence>
<dbReference type="GO" id="GO:0005524">
    <property type="term" value="F:ATP binding"/>
    <property type="evidence" value="ECO:0007669"/>
    <property type="project" value="UniProtKB-UniRule"/>
</dbReference>